<dbReference type="SUPFAM" id="SSF53098">
    <property type="entry name" value="Ribonuclease H-like"/>
    <property type="match status" value="1"/>
</dbReference>
<dbReference type="GO" id="GO:0003964">
    <property type="term" value="F:RNA-directed DNA polymerase activity"/>
    <property type="evidence" value="ECO:0007669"/>
    <property type="project" value="UniProtKB-KW"/>
</dbReference>
<evidence type="ECO:0000259" key="11">
    <source>
        <dbReference type="PROSITE" id="PS50876"/>
    </source>
</evidence>
<dbReference type="EMBL" id="VYXG01003392">
    <property type="protein sequence ID" value="NWT81467.1"/>
    <property type="molecule type" value="Genomic_DNA"/>
</dbReference>
<dbReference type="GO" id="GO:0008270">
    <property type="term" value="F:zinc ion binding"/>
    <property type="evidence" value="ECO:0007669"/>
    <property type="project" value="UniProtKB-KW"/>
</dbReference>
<dbReference type="SUPFAM" id="SSF46919">
    <property type="entry name" value="N-terminal Zn binding domain of HIV integrase"/>
    <property type="match status" value="1"/>
</dbReference>
<reference evidence="13 14" key="1">
    <citation type="submission" date="2019-09" db="EMBL/GenBank/DDBJ databases">
        <title>Bird 10,000 Genomes (B10K) Project - Family phase.</title>
        <authorList>
            <person name="Zhang G."/>
        </authorList>
    </citation>
    <scope>NUCLEOTIDE SEQUENCE [LARGE SCALE GENOMIC DNA]</scope>
    <source>
        <strain evidence="13">B10K-DU-001-65</strain>
        <tissue evidence="13">Muscle</tissue>
    </source>
</reference>
<feature type="non-terminal residue" evidence="13">
    <location>
        <position position="1"/>
    </location>
</feature>
<evidence type="ECO:0000256" key="10">
    <source>
        <dbReference type="PROSITE-ProRule" id="PRU00450"/>
    </source>
</evidence>
<evidence type="ECO:0000256" key="7">
    <source>
        <dbReference type="ARBA" id="ARBA00022833"/>
    </source>
</evidence>
<name>A0A7K5RNX6_LANLU</name>
<evidence type="ECO:0000313" key="14">
    <source>
        <dbReference type="Proteomes" id="UP000547499"/>
    </source>
</evidence>
<organism evidence="13 14">
    <name type="scientific">Lanius ludovicianus</name>
    <name type="common">Loggerhead shrike</name>
    <dbReference type="NCBI Taxonomy" id="28713"/>
    <lineage>
        <taxon>Eukaryota</taxon>
        <taxon>Metazoa</taxon>
        <taxon>Chordata</taxon>
        <taxon>Craniata</taxon>
        <taxon>Vertebrata</taxon>
        <taxon>Euteleostomi</taxon>
        <taxon>Archelosauria</taxon>
        <taxon>Archosauria</taxon>
        <taxon>Dinosauria</taxon>
        <taxon>Saurischia</taxon>
        <taxon>Theropoda</taxon>
        <taxon>Coelurosauria</taxon>
        <taxon>Aves</taxon>
        <taxon>Neognathae</taxon>
        <taxon>Neoaves</taxon>
        <taxon>Telluraves</taxon>
        <taxon>Australaves</taxon>
        <taxon>Passeriformes</taxon>
        <taxon>Corvoidea</taxon>
        <taxon>Laniidae</taxon>
        <taxon>Lanius</taxon>
    </lineage>
</organism>
<protein>
    <submittedName>
        <fullName evidence="13">POK6 protein</fullName>
    </submittedName>
</protein>
<evidence type="ECO:0000256" key="1">
    <source>
        <dbReference type="ARBA" id="ARBA00022679"/>
    </source>
</evidence>
<evidence type="ECO:0000256" key="5">
    <source>
        <dbReference type="ARBA" id="ARBA00022759"/>
    </source>
</evidence>
<dbReference type="Gene3D" id="1.10.10.200">
    <property type="match status" value="1"/>
</dbReference>
<dbReference type="PANTHER" id="PTHR41694:SF4">
    <property type="entry name" value="ENDOGENOUS RETROVIRUS GROUP K MEMBER 10 POL PROTEIN-RELATED"/>
    <property type="match status" value="1"/>
</dbReference>
<keyword evidence="7" id="KW-0862">Zinc</keyword>
<dbReference type="InterPro" id="IPR036397">
    <property type="entry name" value="RNaseH_sf"/>
</dbReference>
<keyword evidence="9" id="KW-0511">Multifunctional enzyme</keyword>
<keyword evidence="10" id="KW-0863">Zinc-finger</keyword>
<evidence type="ECO:0000256" key="2">
    <source>
        <dbReference type="ARBA" id="ARBA00022695"/>
    </source>
</evidence>
<dbReference type="PROSITE" id="PS50876">
    <property type="entry name" value="ZF_INTEGRASE"/>
    <property type="match status" value="1"/>
</dbReference>
<keyword evidence="14" id="KW-1185">Reference proteome</keyword>
<evidence type="ECO:0000259" key="12">
    <source>
        <dbReference type="PROSITE" id="PS50879"/>
    </source>
</evidence>
<evidence type="ECO:0000256" key="3">
    <source>
        <dbReference type="ARBA" id="ARBA00022722"/>
    </source>
</evidence>
<dbReference type="InterPro" id="IPR012337">
    <property type="entry name" value="RNaseH-like_sf"/>
</dbReference>
<evidence type="ECO:0000256" key="9">
    <source>
        <dbReference type="ARBA" id="ARBA00023268"/>
    </source>
</evidence>
<keyword evidence="1" id="KW-0808">Transferase</keyword>
<gene>
    <name evidence="13" type="primary">Ervk6_0</name>
    <name evidence="13" type="ORF">LANLUD_R15803</name>
</gene>
<dbReference type="InterPro" id="IPR003308">
    <property type="entry name" value="Integrase_Zn-bd_dom_N"/>
</dbReference>
<feature type="domain" description="Integrase-type" evidence="11">
    <location>
        <begin position="98"/>
        <end position="139"/>
    </location>
</feature>
<feature type="non-terminal residue" evidence="13">
    <location>
        <position position="152"/>
    </location>
</feature>
<dbReference type="Gene3D" id="3.30.420.10">
    <property type="entry name" value="Ribonuclease H-like superfamily/Ribonuclease H"/>
    <property type="match status" value="1"/>
</dbReference>
<keyword evidence="6" id="KW-0378">Hydrolase</keyword>
<keyword evidence="2" id="KW-0548">Nucleotidyltransferase</keyword>
<comment type="caution">
    <text evidence="13">The sequence shown here is derived from an EMBL/GenBank/DDBJ whole genome shotgun (WGS) entry which is preliminary data.</text>
</comment>
<dbReference type="PANTHER" id="PTHR41694">
    <property type="entry name" value="ENDOGENOUS RETROVIRUS GROUP K MEMBER POL PROTEIN"/>
    <property type="match status" value="1"/>
</dbReference>
<keyword evidence="8" id="KW-0695">RNA-directed DNA polymerase</keyword>
<dbReference type="InterPro" id="IPR017856">
    <property type="entry name" value="Integrase-like_N"/>
</dbReference>
<dbReference type="GO" id="GO:0035613">
    <property type="term" value="F:RNA stem-loop binding"/>
    <property type="evidence" value="ECO:0007669"/>
    <property type="project" value="TreeGrafter"/>
</dbReference>
<dbReference type="PROSITE" id="PS50879">
    <property type="entry name" value="RNASE_H_1"/>
    <property type="match status" value="1"/>
</dbReference>
<evidence type="ECO:0000256" key="6">
    <source>
        <dbReference type="ARBA" id="ARBA00022801"/>
    </source>
</evidence>
<accession>A0A7K5RNX6</accession>
<evidence type="ECO:0000313" key="13">
    <source>
        <dbReference type="EMBL" id="NWT81467.1"/>
    </source>
</evidence>
<keyword evidence="5" id="KW-0255">Endonuclease</keyword>
<feature type="domain" description="RNase H type-1" evidence="12">
    <location>
        <begin position="1"/>
        <end position="96"/>
    </location>
</feature>
<dbReference type="Proteomes" id="UP000547499">
    <property type="component" value="Unassembled WGS sequence"/>
</dbReference>
<dbReference type="AlphaFoldDB" id="A0A7K5RNX6"/>
<dbReference type="InterPro" id="IPR002156">
    <property type="entry name" value="RNaseH_domain"/>
</dbReference>
<evidence type="ECO:0000256" key="8">
    <source>
        <dbReference type="ARBA" id="ARBA00022918"/>
    </source>
</evidence>
<evidence type="ECO:0000256" key="4">
    <source>
        <dbReference type="ARBA" id="ARBA00022723"/>
    </source>
</evidence>
<dbReference type="GO" id="GO:0004523">
    <property type="term" value="F:RNA-DNA hybrid ribonuclease activity"/>
    <property type="evidence" value="ECO:0007669"/>
    <property type="project" value="InterPro"/>
</dbReference>
<keyword evidence="3" id="KW-0540">Nuclease</keyword>
<keyword evidence="4" id="KW-0479">Metal-binding</keyword>
<dbReference type="Pfam" id="PF02022">
    <property type="entry name" value="Integrase_Zn"/>
    <property type="match status" value="1"/>
</dbReference>
<sequence length="152" mass="17117">CQAVVEAFHLFSRKPINIVGNSLYITGTVERIELSYLKEVSNKDLFVLLTTLYNFLFHKSHEYYILHLRSHTTLPGPIVEGNVNVRADALAIAVTIPQKLGQAKFSHDFYHQNARTLAKQLDLNLPQAQDAVNPYSQCQQTLSLPQILGTNP</sequence>
<proteinExistence type="predicted"/>